<dbReference type="EMBL" id="CAJPIJ010000071">
    <property type="protein sequence ID" value="CAG1966134.1"/>
    <property type="molecule type" value="Genomic_DNA"/>
</dbReference>
<evidence type="ECO:0000313" key="2">
    <source>
        <dbReference type="EMBL" id="VIO53584.1"/>
    </source>
</evidence>
<evidence type="ECO:0000313" key="1">
    <source>
        <dbReference type="EMBL" id="CAG1966134.1"/>
    </source>
</evidence>
<gene>
    <name evidence="2" type="ORF">FUG_LOCUS89369</name>
    <name evidence="1" type="ORF">MDCFG202_LOCUS33923</name>
</gene>
<proteinExistence type="predicted"/>
<dbReference type="AlphaFoldDB" id="A0A4U9EW68"/>
<protein>
    <submittedName>
        <fullName evidence="1">Uncharacterized protein</fullName>
    </submittedName>
</protein>
<dbReference type="Proteomes" id="UP000746612">
    <property type="component" value="Unassembled WGS sequence"/>
</dbReference>
<sequence length="89" mass="9981">MSTALYQVLIRNEASADIVRRFCCFSRLLPFSPPHKAHVKKNTPTDFSLLYMAAPVLTGLALKCGHGPWFKTTKMTIEQDIVNKDARTA</sequence>
<accession>A0A4U9EW68</accession>
<evidence type="ECO:0000313" key="3">
    <source>
        <dbReference type="Proteomes" id="UP000746612"/>
    </source>
</evidence>
<dbReference type="EMBL" id="CAAKMV010000066">
    <property type="protein sequence ID" value="VIO53584.1"/>
    <property type="molecule type" value="Genomic_DNA"/>
</dbReference>
<reference evidence="1" key="2">
    <citation type="submission" date="2021-03" db="EMBL/GenBank/DDBJ databases">
        <authorList>
            <person name="Alouane T."/>
            <person name="Langin T."/>
            <person name="Bonhomme L."/>
        </authorList>
    </citation>
    <scope>NUCLEOTIDE SEQUENCE</scope>
    <source>
        <strain evidence="1">MDC_Fg202</strain>
    </source>
</reference>
<reference evidence="2" key="1">
    <citation type="submission" date="2019-04" db="EMBL/GenBank/DDBJ databases">
        <authorList>
            <person name="Melise S."/>
            <person name="Noan J."/>
            <person name="Okalmin O."/>
        </authorList>
    </citation>
    <scope>NUCLEOTIDE SEQUENCE</scope>
    <source>
        <strain evidence="2">FN9</strain>
    </source>
</reference>
<name>A0A4U9EW68_GIBZA</name>
<organism evidence="1 3">
    <name type="scientific">Gibberella zeae</name>
    <name type="common">Wheat head blight fungus</name>
    <name type="synonym">Fusarium graminearum</name>
    <dbReference type="NCBI Taxonomy" id="5518"/>
    <lineage>
        <taxon>Eukaryota</taxon>
        <taxon>Fungi</taxon>
        <taxon>Dikarya</taxon>
        <taxon>Ascomycota</taxon>
        <taxon>Pezizomycotina</taxon>
        <taxon>Sordariomycetes</taxon>
        <taxon>Hypocreomycetidae</taxon>
        <taxon>Hypocreales</taxon>
        <taxon>Nectriaceae</taxon>
        <taxon>Fusarium</taxon>
    </lineage>
</organism>